<keyword evidence="6" id="KW-1133">Transmembrane helix</keyword>
<keyword evidence="4 9" id="KW-0812">Transmembrane</keyword>
<dbReference type="SUPFAM" id="SSF103506">
    <property type="entry name" value="Mitochondrial carrier"/>
    <property type="match status" value="1"/>
</dbReference>
<dbReference type="GO" id="GO:1990575">
    <property type="term" value="P:mitochondrial L-ornithine transmembrane transport"/>
    <property type="evidence" value="ECO:0007669"/>
    <property type="project" value="TreeGrafter"/>
</dbReference>
<feature type="repeat" description="Solcar" evidence="9">
    <location>
        <begin position="21"/>
        <end position="106"/>
    </location>
</feature>
<dbReference type="InterPro" id="IPR023395">
    <property type="entry name" value="MCP_dom_sf"/>
</dbReference>
<evidence type="ECO:0000256" key="10">
    <source>
        <dbReference type="RuleBase" id="RU000488"/>
    </source>
</evidence>
<dbReference type="Pfam" id="PF00153">
    <property type="entry name" value="Mito_carr"/>
    <property type="match status" value="3"/>
</dbReference>
<dbReference type="Proteomes" id="UP000801492">
    <property type="component" value="Unassembled WGS sequence"/>
</dbReference>
<protein>
    <recommendedName>
        <fullName evidence="13">Mitochondrial ornithine transporter 1</fullName>
    </recommendedName>
</protein>
<evidence type="ECO:0008006" key="13">
    <source>
        <dbReference type="Google" id="ProtNLM"/>
    </source>
</evidence>
<dbReference type="InterPro" id="IPR050567">
    <property type="entry name" value="Mitochondrial_Carrier"/>
</dbReference>
<keyword evidence="5" id="KW-0677">Repeat</keyword>
<evidence type="ECO:0000256" key="4">
    <source>
        <dbReference type="ARBA" id="ARBA00022692"/>
    </source>
</evidence>
<dbReference type="GO" id="GO:0000064">
    <property type="term" value="F:L-ornithine transmembrane transporter activity"/>
    <property type="evidence" value="ECO:0007669"/>
    <property type="project" value="TreeGrafter"/>
</dbReference>
<comment type="subcellular location">
    <subcellularLocation>
        <location evidence="1">Mitochondrion membrane</location>
        <topology evidence="1">Multi-pass membrane protein</topology>
    </subcellularLocation>
</comment>
<dbReference type="AlphaFoldDB" id="A0A8K0FYR6"/>
<dbReference type="PANTHER" id="PTHR45624">
    <property type="entry name" value="MITOCHONDRIAL BASIC AMINO ACIDS TRANSPORTER-RELATED"/>
    <property type="match status" value="1"/>
</dbReference>
<evidence type="ECO:0000256" key="5">
    <source>
        <dbReference type="ARBA" id="ARBA00022737"/>
    </source>
</evidence>
<evidence type="ECO:0000256" key="7">
    <source>
        <dbReference type="ARBA" id="ARBA00023128"/>
    </source>
</evidence>
<keyword evidence="3 10" id="KW-0813">Transport</keyword>
<dbReference type="InterPro" id="IPR018108">
    <property type="entry name" value="MCP_transmembrane"/>
</dbReference>
<dbReference type="PANTHER" id="PTHR45624:SF12">
    <property type="entry name" value="MITOCHONDRIAL ORNITHINE TRANSPORTER 1"/>
    <property type="match status" value="1"/>
</dbReference>
<comment type="similarity">
    <text evidence="2 10">Belongs to the mitochondrial carrier (TC 2.A.29) family.</text>
</comment>
<gene>
    <name evidence="11" type="ORF">ILUMI_24439</name>
</gene>
<sequence length="317" mass="34693">MSNGESTDKIGESSSASSHVKDGVIDFIAGSLGGIGLVYVGQPLDTVKVKMQTFPTLYTGMVDCFKRTLMTDGVAKGLYAGTVPALISNVTENSVLFLCYGFCQKFMQKVTNTEKIENLSALSNATAGFLGAFFSSVAICPTELVKCKLQAMHEKNKQELALGKKVERVGPMKLSAQIFKQEGIPGFFKGLFPTLVREMPGYFFFFGGYEGARELLRKENESKDDIGLLKTMLSGSIGGMVFWTFVYPVDLAKSRIQINNANESLFPLMVKIAKTEGIGALFSGLAPTLLKTVPAAATLFATYEYSKRFMYYVSRDW</sequence>
<evidence type="ECO:0000256" key="8">
    <source>
        <dbReference type="ARBA" id="ARBA00023136"/>
    </source>
</evidence>
<dbReference type="Gene3D" id="1.50.40.10">
    <property type="entry name" value="Mitochondrial carrier domain"/>
    <property type="match status" value="1"/>
</dbReference>
<reference evidence="11" key="1">
    <citation type="submission" date="2019-08" db="EMBL/GenBank/DDBJ databases">
        <title>The genome of the North American firefly Photinus pyralis.</title>
        <authorList>
            <consortium name="Photinus pyralis genome working group"/>
            <person name="Fallon T.R."/>
            <person name="Sander Lower S.E."/>
            <person name="Weng J.-K."/>
        </authorList>
    </citation>
    <scope>NUCLEOTIDE SEQUENCE</scope>
    <source>
        <strain evidence="11">TRF0915ILg1</strain>
        <tissue evidence="11">Whole body</tissue>
    </source>
</reference>
<evidence type="ECO:0000256" key="1">
    <source>
        <dbReference type="ARBA" id="ARBA00004225"/>
    </source>
</evidence>
<dbReference type="EMBL" id="VTPC01090703">
    <property type="protein sequence ID" value="KAF2881742.1"/>
    <property type="molecule type" value="Genomic_DNA"/>
</dbReference>
<dbReference type="OrthoDB" id="409586at2759"/>
<dbReference type="PROSITE" id="PS50920">
    <property type="entry name" value="SOLCAR"/>
    <property type="match status" value="3"/>
</dbReference>
<accession>A0A8K0FYR6</accession>
<keyword evidence="7" id="KW-0496">Mitochondrion</keyword>
<evidence type="ECO:0000313" key="12">
    <source>
        <dbReference type="Proteomes" id="UP000801492"/>
    </source>
</evidence>
<name>A0A8K0FYR6_IGNLU</name>
<evidence type="ECO:0000256" key="2">
    <source>
        <dbReference type="ARBA" id="ARBA00006375"/>
    </source>
</evidence>
<comment type="caution">
    <text evidence="11">The sequence shown here is derived from an EMBL/GenBank/DDBJ whole genome shotgun (WGS) entry which is preliminary data.</text>
</comment>
<feature type="repeat" description="Solcar" evidence="9">
    <location>
        <begin position="119"/>
        <end position="215"/>
    </location>
</feature>
<evidence type="ECO:0000256" key="3">
    <source>
        <dbReference type="ARBA" id="ARBA00022448"/>
    </source>
</evidence>
<feature type="repeat" description="Solcar" evidence="9">
    <location>
        <begin position="226"/>
        <end position="309"/>
    </location>
</feature>
<keyword evidence="12" id="KW-1185">Reference proteome</keyword>
<keyword evidence="8 9" id="KW-0472">Membrane</keyword>
<proteinExistence type="inferred from homology"/>
<organism evidence="11 12">
    <name type="scientific">Ignelater luminosus</name>
    <name type="common">Cucubano</name>
    <name type="synonym">Pyrophorus luminosus</name>
    <dbReference type="NCBI Taxonomy" id="2038154"/>
    <lineage>
        <taxon>Eukaryota</taxon>
        <taxon>Metazoa</taxon>
        <taxon>Ecdysozoa</taxon>
        <taxon>Arthropoda</taxon>
        <taxon>Hexapoda</taxon>
        <taxon>Insecta</taxon>
        <taxon>Pterygota</taxon>
        <taxon>Neoptera</taxon>
        <taxon>Endopterygota</taxon>
        <taxon>Coleoptera</taxon>
        <taxon>Polyphaga</taxon>
        <taxon>Elateriformia</taxon>
        <taxon>Elateroidea</taxon>
        <taxon>Elateridae</taxon>
        <taxon>Agrypninae</taxon>
        <taxon>Pyrophorini</taxon>
        <taxon>Ignelater</taxon>
    </lineage>
</organism>
<evidence type="ECO:0000256" key="9">
    <source>
        <dbReference type="PROSITE-ProRule" id="PRU00282"/>
    </source>
</evidence>
<dbReference type="GO" id="GO:0031966">
    <property type="term" value="C:mitochondrial membrane"/>
    <property type="evidence" value="ECO:0007669"/>
    <property type="project" value="UniProtKB-SubCell"/>
</dbReference>
<evidence type="ECO:0000256" key="6">
    <source>
        <dbReference type="ARBA" id="ARBA00022989"/>
    </source>
</evidence>
<evidence type="ECO:0000313" key="11">
    <source>
        <dbReference type="EMBL" id="KAF2881742.1"/>
    </source>
</evidence>